<dbReference type="AlphaFoldDB" id="A0A9Q3GPX3"/>
<keyword evidence="3" id="KW-1185">Reference proteome</keyword>
<gene>
    <name evidence="2" type="ORF">O181_015358</name>
</gene>
<dbReference type="EMBL" id="AVOT02004186">
    <property type="protein sequence ID" value="MBW0475643.1"/>
    <property type="molecule type" value="Genomic_DNA"/>
</dbReference>
<feature type="compositionally biased region" description="Low complexity" evidence="1">
    <location>
        <begin position="1"/>
        <end position="24"/>
    </location>
</feature>
<proteinExistence type="predicted"/>
<feature type="region of interest" description="Disordered" evidence="1">
    <location>
        <begin position="1"/>
        <end position="33"/>
    </location>
</feature>
<evidence type="ECO:0000256" key="1">
    <source>
        <dbReference type="SAM" id="MobiDB-lite"/>
    </source>
</evidence>
<organism evidence="2 3">
    <name type="scientific">Austropuccinia psidii MF-1</name>
    <dbReference type="NCBI Taxonomy" id="1389203"/>
    <lineage>
        <taxon>Eukaryota</taxon>
        <taxon>Fungi</taxon>
        <taxon>Dikarya</taxon>
        <taxon>Basidiomycota</taxon>
        <taxon>Pucciniomycotina</taxon>
        <taxon>Pucciniomycetes</taxon>
        <taxon>Pucciniales</taxon>
        <taxon>Sphaerophragmiaceae</taxon>
        <taxon>Austropuccinia</taxon>
    </lineage>
</organism>
<accession>A0A9Q3GPX3</accession>
<protein>
    <submittedName>
        <fullName evidence="2">Uncharacterized protein</fullName>
    </submittedName>
</protein>
<evidence type="ECO:0000313" key="2">
    <source>
        <dbReference type="EMBL" id="MBW0475643.1"/>
    </source>
</evidence>
<evidence type="ECO:0000313" key="3">
    <source>
        <dbReference type="Proteomes" id="UP000765509"/>
    </source>
</evidence>
<comment type="caution">
    <text evidence="2">The sequence shown here is derived from an EMBL/GenBank/DDBJ whole genome shotgun (WGS) entry which is preliminary data.</text>
</comment>
<dbReference type="Proteomes" id="UP000765509">
    <property type="component" value="Unassembled WGS sequence"/>
</dbReference>
<name>A0A9Q3GPX3_9BASI</name>
<sequence length="98" mass="10911">MSHTYAPAPATSQSPTHATTPAPHHGTRTHTRKWLMPPDSCIVWQAPIMSPTNAELIHGYTKLGQHILCPWCAHHTHTHTRGIVWWAPPVSPAKCQSR</sequence>
<reference evidence="2" key="1">
    <citation type="submission" date="2021-03" db="EMBL/GenBank/DDBJ databases">
        <title>Draft genome sequence of rust myrtle Austropuccinia psidii MF-1, a brazilian biotype.</title>
        <authorList>
            <person name="Quecine M.C."/>
            <person name="Pachon D.M.R."/>
            <person name="Bonatelli M.L."/>
            <person name="Correr F.H."/>
            <person name="Franceschini L.M."/>
            <person name="Leite T.F."/>
            <person name="Margarido G.R.A."/>
            <person name="Almeida C.A."/>
            <person name="Ferrarezi J.A."/>
            <person name="Labate C.A."/>
        </authorList>
    </citation>
    <scope>NUCLEOTIDE SEQUENCE</scope>
    <source>
        <strain evidence="2">MF-1</strain>
    </source>
</reference>